<gene>
    <name evidence="2" type="ORF">AABB24_012892</name>
</gene>
<evidence type="ECO:0000313" key="3">
    <source>
        <dbReference type="Proteomes" id="UP001627284"/>
    </source>
</evidence>
<reference evidence="2 3" key="1">
    <citation type="submission" date="2024-05" db="EMBL/GenBank/DDBJ databases">
        <title>De novo assembly of an allotetraploid wild potato.</title>
        <authorList>
            <person name="Hosaka A.J."/>
        </authorList>
    </citation>
    <scope>NUCLEOTIDE SEQUENCE [LARGE SCALE GENOMIC DNA]</scope>
    <source>
        <tissue evidence="2">Young leaves</tissue>
    </source>
</reference>
<dbReference type="EMBL" id="JBJKTR010000007">
    <property type="protein sequence ID" value="KAL3363873.1"/>
    <property type="molecule type" value="Genomic_DNA"/>
</dbReference>
<feature type="signal peptide" evidence="1">
    <location>
        <begin position="1"/>
        <end position="28"/>
    </location>
</feature>
<evidence type="ECO:0000256" key="1">
    <source>
        <dbReference type="SAM" id="SignalP"/>
    </source>
</evidence>
<evidence type="ECO:0000313" key="2">
    <source>
        <dbReference type="EMBL" id="KAL3363873.1"/>
    </source>
</evidence>
<dbReference type="Proteomes" id="UP001627284">
    <property type="component" value="Unassembled WGS sequence"/>
</dbReference>
<accession>A0ABD2U8G0</accession>
<evidence type="ECO:0008006" key="4">
    <source>
        <dbReference type="Google" id="ProtNLM"/>
    </source>
</evidence>
<organism evidence="2 3">
    <name type="scientific">Solanum stoloniferum</name>
    <dbReference type="NCBI Taxonomy" id="62892"/>
    <lineage>
        <taxon>Eukaryota</taxon>
        <taxon>Viridiplantae</taxon>
        <taxon>Streptophyta</taxon>
        <taxon>Embryophyta</taxon>
        <taxon>Tracheophyta</taxon>
        <taxon>Spermatophyta</taxon>
        <taxon>Magnoliopsida</taxon>
        <taxon>eudicotyledons</taxon>
        <taxon>Gunneridae</taxon>
        <taxon>Pentapetalae</taxon>
        <taxon>asterids</taxon>
        <taxon>lamiids</taxon>
        <taxon>Solanales</taxon>
        <taxon>Solanaceae</taxon>
        <taxon>Solanoideae</taxon>
        <taxon>Solaneae</taxon>
        <taxon>Solanum</taxon>
    </lineage>
</organism>
<keyword evidence="1" id="KW-0732">Signal</keyword>
<feature type="chain" id="PRO_5044761774" description="Glycine-rich protein" evidence="1">
    <location>
        <begin position="29"/>
        <end position="102"/>
    </location>
</feature>
<dbReference type="AlphaFoldDB" id="A0ABD2U8G0"/>
<protein>
    <recommendedName>
        <fullName evidence="4">Glycine-rich protein</fullName>
    </recommendedName>
</protein>
<name>A0ABD2U8G0_9SOLN</name>
<comment type="caution">
    <text evidence="2">The sequence shown here is derived from an EMBL/GenBank/DDBJ whole genome shotgun (WGS) entry which is preliminary data.</text>
</comment>
<proteinExistence type="predicted"/>
<sequence length="102" mass="12499">MGSSSYNWVVGLLLFLIIFLEMSAVTFGDDHSLEESKVGYNNGCRYGRRGCAGRGVHSPGNGRCECWRNGRRIWYGHWYRSWSWRWRWSRCWNRDRVWWWWW</sequence>
<keyword evidence="3" id="KW-1185">Reference proteome</keyword>